<proteinExistence type="predicted"/>
<keyword evidence="1" id="KW-0175">Coiled coil</keyword>
<protein>
    <submittedName>
        <fullName evidence="3">Uncharacterized protein LOC128200464</fullName>
    </submittedName>
</protein>
<organism evidence="2 3">
    <name type="scientific">Galleria mellonella</name>
    <name type="common">Greater wax moth</name>
    <dbReference type="NCBI Taxonomy" id="7137"/>
    <lineage>
        <taxon>Eukaryota</taxon>
        <taxon>Metazoa</taxon>
        <taxon>Ecdysozoa</taxon>
        <taxon>Arthropoda</taxon>
        <taxon>Hexapoda</taxon>
        <taxon>Insecta</taxon>
        <taxon>Pterygota</taxon>
        <taxon>Neoptera</taxon>
        <taxon>Endopterygota</taxon>
        <taxon>Lepidoptera</taxon>
        <taxon>Glossata</taxon>
        <taxon>Ditrysia</taxon>
        <taxon>Pyraloidea</taxon>
        <taxon>Pyralidae</taxon>
        <taxon>Galleriinae</taxon>
        <taxon>Galleria</taxon>
    </lineage>
</organism>
<gene>
    <name evidence="3" type="primary">LOC128200464</name>
</gene>
<sequence>MDEEFITMRRQRSNSLPYLDLSNITVRSAPNASLEDSEETAELKQQIEALNIELKSAHTEIENLLLENKQLTLQLQSKDKINKLYKEIESGTSTPISKRKHSIKSNITSYNMLEASRYILDINKKLCTNIPRKLLHTECTSPKLKNQDSNICNNINILKSLPNCADTCKDNPESNISASVSPSVLLTTTKKKLNVESIQQKKVIIMADEQGRGLRQKMQNLLGSQYKVHCTFKPGARLSDIIGQKVQSQNSLTENDYIIVLGGIHDKNPYECISYLYCFLNNLKCKANVLIGEIPKNFVLNERKLNSNLKMICNQFKNVTFINMDFSRYLPYKNYFTTHISQRLLKDILMIDYKIKYNIYMQKSKNNISSQYKNTLTRTSVSQSTQTETEYVIQATQAGVEYQNENENSDTCFRL</sequence>
<dbReference type="GeneID" id="128200464"/>
<name>A0ABM3MFL5_GALME</name>
<accession>A0ABM3MFL5</accession>
<feature type="coiled-coil region" evidence="1">
    <location>
        <begin position="40"/>
        <end position="74"/>
    </location>
</feature>
<evidence type="ECO:0000313" key="2">
    <source>
        <dbReference type="Proteomes" id="UP001652740"/>
    </source>
</evidence>
<keyword evidence="2" id="KW-1185">Reference proteome</keyword>
<evidence type="ECO:0000256" key="1">
    <source>
        <dbReference type="SAM" id="Coils"/>
    </source>
</evidence>
<reference evidence="3" key="1">
    <citation type="submission" date="2025-08" db="UniProtKB">
        <authorList>
            <consortium name="RefSeq"/>
        </authorList>
    </citation>
    <scope>IDENTIFICATION</scope>
    <source>
        <tissue evidence="3">Whole larvae</tissue>
    </source>
</reference>
<evidence type="ECO:0000313" key="3">
    <source>
        <dbReference type="RefSeq" id="XP_052749910.1"/>
    </source>
</evidence>
<dbReference type="RefSeq" id="XP_052749910.1">
    <property type="nucleotide sequence ID" value="XM_052893950.1"/>
</dbReference>
<dbReference type="Proteomes" id="UP001652740">
    <property type="component" value="Unplaced"/>
</dbReference>